<keyword evidence="2" id="KW-0067">ATP-binding</keyword>
<keyword evidence="3" id="KW-0238">DNA-binding</keyword>
<dbReference type="Gene3D" id="3.40.50.300">
    <property type="entry name" value="P-loop containing nucleotide triphosphate hydrolases"/>
    <property type="match status" value="1"/>
</dbReference>
<dbReference type="EMBL" id="MBFR01000029">
    <property type="protein sequence ID" value="PVU96554.1"/>
    <property type="molecule type" value="Genomic_DNA"/>
</dbReference>
<dbReference type="PANTHER" id="PTHR11361:SF34">
    <property type="entry name" value="DNA MISMATCH REPAIR PROTEIN MSH1, MITOCHONDRIAL"/>
    <property type="match status" value="1"/>
</dbReference>
<dbReference type="SMART" id="SM00534">
    <property type="entry name" value="MUTSac"/>
    <property type="match status" value="1"/>
</dbReference>
<dbReference type="OrthoDB" id="10252754at2759"/>
<evidence type="ECO:0000256" key="1">
    <source>
        <dbReference type="ARBA" id="ARBA00022741"/>
    </source>
</evidence>
<gene>
    <name evidence="5" type="ORF">BB561_001113</name>
</gene>
<dbReference type="InterPro" id="IPR027417">
    <property type="entry name" value="P-loop_NTPase"/>
</dbReference>
<dbReference type="GO" id="GO:0030983">
    <property type="term" value="F:mismatched DNA binding"/>
    <property type="evidence" value="ECO:0007669"/>
    <property type="project" value="InterPro"/>
</dbReference>
<reference evidence="5 6" key="1">
    <citation type="journal article" date="2018" name="MBio">
        <title>Comparative Genomics Reveals the Core Gene Toolbox for the Fungus-Insect Symbiosis.</title>
        <authorList>
            <person name="Wang Y."/>
            <person name="Stata M."/>
            <person name="Wang W."/>
            <person name="Stajich J.E."/>
            <person name="White M.M."/>
            <person name="Moncalvo J.M."/>
        </authorList>
    </citation>
    <scope>NUCLEOTIDE SEQUENCE [LARGE SCALE GENOMIC DNA]</scope>
    <source>
        <strain evidence="5 6">SWE-8-4</strain>
    </source>
</reference>
<dbReference type="GO" id="GO:0140664">
    <property type="term" value="F:ATP-dependent DNA damage sensor activity"/>
    <property type="evidence" value="ECO:0007669"/>
    <property type="project" value="InterPro"/>
</dbReference>
<dbReference type="SUPFAM" id="SSF52540">
    <property type="entry name" value="P-loop containing nucleoside triphosphate hydrolases"/>
    <property type="match status" value="1"/>
</dbReference>
<dbReference type="GO" id="GO:0006298">
    <property type="term" value="P:mismatch repair"/>
    <property type="evidence" value="ECO:0007669"/>
    <property type="project" value="InterPro"/>
</dbReference>
<dbReference type="GO" id="GO:0043504">
    <property type="term" value="P:mitochondrial DNA repair"/>
    <property type="evidence" value="ECO:0007669"/>
    <property type="project" value="TreeGrafter"/>
</dbReference>
<dbReference type="GO" id="GO:0005739">
    <property type="term" value="C:mitochondrion"/>
    <property type="evidence" value="ECO:0007669"/>
    <property type="project" value="TreeGrafter"/>
</dbReference>
<dbReference type="GO" id="GO:0005524">
    <property type="term" value="F:ATP binding"/>
    <property type="evidence" value="ECO:0007669"/>
    <property type="project" value="UniProtKB-KW"/>
</dbReference>
<accession>A0A2T9YW76</accession>
<protein>
    <recommendedName>
        <fullName evidence="4">DNA mismatch repair proteins mutS family domain-containing protein</fullName>
    </recommendedName>
</protein>
<evidence type="ECO:0000256" key="3">
    <source>
        <dbReference type="ARBA" id="ARBA00023125"/>
    </source>
</evidence>
<name>A0A2T9YW76_9FUNG</name>
<dbReference type="PROSITE" id="PS00486">
    <property type="entry name" value="DNA_MISMATCH_REPAIR_2"/>
    <property type="match status" value="1"/>
</dbReference>
<feature type="domain" description="DNA mismatch repair proteins mutS family" evidence="4">
    <location>
        <begin position="134"/>
        <end position="150"/>
    </location>
</feature>
<dbReference type="InterPro" id="IPR000432">
    <property type="entry name" value="DNA_mismatch_repair_MutS_C"/>
</dbReference>
<evidence type="ECO:0000256" key="2">
    <source>
        <dbReference type="ARBA" id="ARBA00022840"/>
    </source>
</evidence>
<evidence type="ECO:0000313" key="5">
    <source>
        <dbReference type="EMBL" id="PVU96554.1"/>
    </source>
</evidence>
<evidence type="ECO:0000259" key="4">
    <source>
        <dbReference type="PROSITE" id="PS00486"/>
    </source>
</evidence>
<keyword evidence="1" id="KW-0547">Nucleotide-binding</keyword>
<dbReference type="PANTHER" id="PTHR11361">
    <property type="entry name" value="DNA MISMATCH REPAIR PROTEIN MUTS FAMILY MEMBER"/>
    <property type="match status" value="1"/>
</dbReference>
<dbReference type="GO" id="GO:0005634">
    <property type="term" value="C:nucleus"/>
    <property type="evidence" value="ECO:0007669"/>
    <property type="project" value="TreeGrafter"/>
</dbReference>
<dbReference type="Proteomes" id="UP000245383">
    <property type="component" value="Unassembled WGS sequence"/>
</dbReference>
<evidence type="ECO:0000313" key="6">
    <source>
        <dbReference type="Proteomes" id="UP000245383"/>
    </source>
</evidence>
<dbReference type="STRING" id="133385.A0A2T9YW76"/>
<keyword evidence="6" id="KW-1185">Reference proteome</keyword>
<sequence length="257" mass="28746">MLHQLLQNWQKPVDMFAQLLKIAIGGRHPVVEMKLLENGIPFIQNNCDFDKNTNTILLTGPNMGGKSTYLRQVALISLMGQMGSFVSAESAQLAVVDSIYSRIGAYDRLSLNQSTFMVEMIETADILNNATKNSLVIMDEIGRGTSTEDGMSIAYSTLKYLHDKIKCKSLFATHYHEITHLFTEEVYDKLKLMRTDIVESESESGTFAYIHKIVPGVCSKSFGLYVAEQAGLPNSVLKTAKEFSEKFKFKNSILKPL</sequence>
<dbReference type="InterPro" id="IPR045076">
    <property type="entry name" value="MutS"/>
</dbReference>
<proteinExistence type="predicted"/>
<dbReference type="AlphaFoldDB" id="A0A2T9YW76"/>
<comment type="caution">
    <text evidence="5">The sequence shown here is derived from an EMBL/GenBank/DDBJ whole genome shotgun (WGS) entry which is preliminary data.</text>
</comment>
<organism evidence="5 6">
    <name type="scientific">Smittium simulii</name>
    <dbReference type="NCBI Taxonomy" id="133385"/>
    <lineage>
        <taxon>Eukaryota</taxon>
        <taxon>Fungi</taxon>
        <taxon>Fungi incertae sedis</taxon>
        <taxon>Zoopagomycota</taxon>
        <taxon>Kickxellomycotina</taxon>
        <taxon>Harpellomycetes</taxon>
        <taxon>Harpellales</taxon>
        <taxon>Legeriomycetaceae</taxon>
        <taxon>Smittium</taxon>
    </lineage>
</organism>
<dbReference type="Pfam" id="PF00488">
    <property type="entry name" value="MutS_V"/>
    <property type="match status" value="1"/>
</dbReference>